<dbReference type="EMBL" id="LHQM01000047">
    <property type="protein sequence ID" value="KPJ21775.1"/>
    <property type="molecule type" value="Genomic_DNA"/>
</dbReference>
<dbReference type="PANTHER" id="PTHR23157">
    <property type="entry name" value="GRIP AND COILED-COIL DOMAIN-CONTAINING PROTEIN 1"/>
    <property type="match status" value="1"/>
</dbReference>
<organism evidence="10 11">
    <name type="scientific">Streptococcus phocae</name>
    <dbReference type="NCBI Taxonomy" id="119224"/>
    <lineage>
        <taxon>Bacteria</taxon>
        <taxon>Bacillati</taxon>
        <taxon>Bacillota</taxon>
        <taxon>Bacilli</taxon>
        <taxon>Lactobacillales</taxon>
        <taxon>Streptococcaceae</taxon>
        <taxon>Streptococcus</taxon>
    </lineage>
</organism>
<feature type="coiled-coil region" evidence="6">
    <location>
        <begin position="506"/>
        <end position="557"/>
    </location>
</feature>
<dbReference type="NCBIfam" id="TIGR04320">
    <property type="entry name" value="Surf_Exclu_PgrA"/>
    <property type="match status" value="1"/>
</dbReference>
<dbReference type="PATRIC" id="fig|119224.3.peg.1445"/>
<dbReference type="GO" id="GO:0012505">
    <property type="term" value="C:endomembrane system"/>
    <property type="evidence" value="ECO:0007669"/>
    <property type="project" value="UniProtKB-SubCell"/>
</dbReference>
<feature type="transmembrane region" description="Helical" evidence="7">
    <location>
        <begin position="774"/>
        <end position="793"/>
    </location>
</feature>
<comment type="caution">
    <text evidence="10">The sequence shown here is derived from an EMBL/GenBank/DDBJ whole genome shotgun (WGS) entry which is preliminary data.</text>
</comment>
<dbReference type="AlphaFoldDB" id="A0A0P6S309"/>
<evidence type="ECO:0000259" key="9">
    <source>
        <dbReference type="PROSITE" id="PS50847"/>
    </source>
</evidence>
<keyword evidence="3" id="KW-0964">Secreted</keyword>
<evidence type="ECO:0000313" key="10">
    <source>
        <dbReference type="EMBL" id="KPJ21775.1"/>
    </source>
</evidence>
<name>A0A0P6S309_9STRE</name>
<keyword evidence="7" id="KW-0472">Membrane</keyword>
<dbReference type="PANTHER" id="PTHR23157:SF25">
    <property type="entry name" value="GRIP AND COILED-COIL DOMAIN-CONTAINING PROTEIN 1"/>
    <property type="match status" value="1"/>
</dbReference>
<dbReference type="STRING" id="119224.AKK44_08005"/>
<evidence type="ECO:0000256" key="5">
    <source>
        <dbReference type="ARBA" id="ARBA00023088"/>
    </source>
</evidence>
<reference evidence="10 11" key="1">
    <citation type="submission" date="2015-08" db="EMBL/GenBank/DDBJ databases">
        <title>Genome sequence of Streptococcus phocae subsp. phocae ATCC 51973T isolated from liver specimen obtained from seal.</title>
        <authorList>
            <person name="Avendano-Herrera R."/>
        </authorList>
    </citation>
    <scope>NUCLEOTIDE SEQUENCE [LARGE SCALE GENOMIC DNA]</scope>
    <source>
        <strain evidence="10 11">ATCC 51973</strain>
    </source>
</reference>
<dbReference type="InterPro" id="IPR051952">
    <property type="entry name" value="Golgi-autophagy_related"/>
</dbReference>
<feature type="chain" id="PRO_5006130130" description="Gram-positive cocci surface proteins LPxTG domain-containing protein" evidence="8">
    <location>
        <begin position="29"/>
        <end position="802"/>
    </location>
</feature>
<feature type="domain" description="Gram-positive cocci surface proteins LPxTG" evidence="9">
    <location>
        <begin position="765"/>
        <end position="802"/>
    </location>
</feature>
<feature type="coiled-coil region" evidence="6">
    <location>
        <begin position="37"/>
        <end position="78"/>
    </location>
</feature>
<feature type="coiled-coil region" evidence="6">
    <location>
        <begin position="125"/>
        <end position="251"/>
    </location>
</feature>
<feature type="coiled-coil region" evidence="6">
    <location>
        <begin position="638"/>
        <end position="695"/>
    </location>
</feature>
<keyword evidence="7" id="KW-0812">Transmembrane</keyword>
<dbReference type="Proteomes" id="UP000049578">
    <property type="component" value="Unassembled WGS sequence"/>
</dbReference>
<feature type="signal peptide" evidence="8">
    <location>
        <begin position="1"/>
        <end position="28"/>
    </location>
</feature>
<dbReference type="InterPro" id="IPR027607">
    <property type="entry name" value="Surf_Exclu_SEC10/PgrA"/>
</dbReference>
<evidence type="ECO:0000256" key="1">
    <source>
        <dbReference type="ARBA" id="ARBA00004184"/>
    </source>
</evidence>
<evidence type="ECO:0000256" key="3">
    <source>
        <dbReference type="ARBA" id="ARBA00022525"/>
    </source>
</evidence>
<keyword evidence="2" id="KW-0134">Cell wall</keyword>
<dbReference type="RefSeq" id="WP_054279253.1">
    <property type="nucleotide sequence ID" value="NZ_LHQM01000047.1"/>
</dbReference>
<keyword evidence="4 8" id="KW-0732">Signal</keyword>
<accession>A0A0P6S309</accession>
<keyword evidence="5" id="KW-0572">Peptidoglycan-anchor</keyword>
<protein>
    <recommendedName>
        <fullName evidence="9">Gram-positive cocci surface proteins LPxTG domain-containing protein</fullName>
    </recommendedName>
</protein>
<evidence type="ECO:0000256" key="6">
    <source>
        <dbReference type="SAM" id="Coils"/>
    </source>
</evidence>
<keyword evidence="7" id="KW-1133">Transmembrane helix</keyword>
<dbReference type="InterPro" id="IPR019931">
    <property type="entry name" value="LPXTG_anchor"/>
</dbReference>
<evidence type="ECO:0000256" key="4">
    <source>
        <dbReference type="ARBA" id="ARBA00022729"/>
    </source>
</evidence>
<evidence type="ECO:0000256" key="7">
    <source>
        <dbReference type="SAM" id="Phobius"/>
    </source>
</evidence>
<keyword evidence="11" id="KW-1185">Reference proteome</keyword>
<dbReference type="PROSITE" id="PS50847">
    <property type="entry name" value="GRAM_POS_ANCHORING"/>
    <property type="match status" value="1"/>
</dbReference>
<comment type="subcellular location">
    <subcellularLocation>
        <location evidence="1">Endomembrane system</location>
        <topology evidence="1">Peripheral membrane protein</topology>
    </subcellularLocation>
</comment>
<keyword evidence="6" id="KW-0175">Coiled coil</keyword>
<evidence type="ECO:0000256" key="2">
    <source>
        <dbReference type="ARBA" id="ARBA00022512"/>
    </source>
</evidence>
<evidence type="ECO:0000313" key="11">
    <source>
        <dbReference type="Proteomes" id="UP000049578"/>
    </source>
</evidence>
<dbReference type="NCBIfam" id="TIGR01167">
    <property type="entry name" value="LPXTG_anchor"/>
    <property type="match status" value="1"/>
</dbReference>
<gene>
    <name evidence="10" type="ORF">AKK44_08005</name>
</gene>
<evidence type="ECO:0000256" key="8">
    <source>
        <dbReference type="SAM" id="SignalP"/>
    </source>
</evidence>
<proteinExistence type="predicted"/>
<sequence length="802" mass="86785">MNSNKFSKVTLASAAAFAVTGSAFTVNADGVKNLAPANQATETVAVENTQLNQANENVAVAEKEVTETKAEYDKALETEKASTENVEKANEAVIIATEATERSQKETRALLAEKQAQTANLEKVVQETQVVENDAKQELATIEAEVKPATQKVETAEQNVVAAQKDVAEKTENVNDAQAKVTQTAKQVTVANENVSKAEKEVKDASKTSAKVDEKQISVAEGKVKDIQSKLDNAKSEKDSAEKNVNSIQSEIVAQGQNQTSENVKDDTFKMDVNSSTLKKVFEAVQKPDSNPVVDEISNFLFDKLDDYIEDLEDKGEDKIIIDINNMTDQEFLRLSKFAENSLNSIREEFENVLDGQKTLPRVKVSPQSIKASLEYDKFLKENYPQGNKGHVLDAARSQINNALIKSLSSETLGQGFTNSSTTNLAELKTDIVSTILGMIVRDSQHANGHAQIMLGIFENGQVQDMVFTLQRFNSGLHQHLFAFTPSHNNVETKASFKQSKAAHNIGELKAKLSVAQAKLAELKAANASQMGAQKAIDAANAKLAKAKAAQVEAQKAHASTQETLKQAKVAQATANNALLKARQTLVAVTNENKAKLDKLEAAKGKYDVAHKALVQAQDALSKHKAEIAGNGDATLALENAKSQLQVAQKALNVAKQNVMTTKKAYDAAKAKLNVAKAELAKQQAAEDAKKAVDEIVKPDTKLPEVSTPEIKIPETKTPKVNTPQIKTPETKKRQLKMSVTKASDIVKLDAKTPVHSRMERNHQLPKTGVKESALLQLLGLVSLMGVGASVAASSKTKKKNN</sequence>